<sequence>MYILNQHHWLSLSITYFVPNGKETTYTHTRTKQNVQSNNTVKNKHRECWQTMIGYNRGSSSREAYGTLYSTLPFPNQCSVFTKCIPWYTQHSVDLSRMSQLPQRTQQSK</sequence>
<protein>
    <submittedName>
        <fullName evidence="1">Uncharacterized protein</fullName>
    </submittedName>
</protein>
<name>A0A1X0NE57_9TRYP</name>
<dbReference type="AlphaFoldDB" id="A0A1X0NE57"/>
<dbReference type="EMBL" id="NBCO01000134">
    <property type="protein sequence ID" value="ORC81011.1"/>
    <property type="molecule type" value="Genomic_DNA"/>
</dbReference>
<gene>
    <name evidence="1" type="ORF">TM35_001341030</name>
</gene>
<keyword evidence="2" id="KW-1185">Reference proteome</keyword>
<organism evidence="1 2">
    <name type="scientific">Trypanosoma theileri</name>
    <dbReference type="NCBI Taxonomy" id="67003"/>
    <lineage>
        <taxon>Eukaryota</taxon>
        <taxon>Discoba</taxon>
        <taxon>Euglenozoa</taxon>
        <taxon>Kinetoplastea</taxon>
        <taxon>Metakinetoplastina</taxon>
        <taxon>Trypanosomatida</taxon>
        <taxon>Trypanosomatidae</taxon>
        <taxon>Trypanosoma</taxon>
    </lineage>
</organism>
<proteinExistence type="predicted"/>
<comment type="caution">
    <text evidence="1">The sequence shown here is derived from an EMBL/GenBank/DDBJ whole genome shotgun (WGS) entry which is preliminary data.</text>
</comment>
<evidence type="ECO:0000313" key="2">
    <source>
        <dbReference type="Proteomes" id="UP000192257"/>
    </source>
</evidence>
<dbReference type="Proteomes" id="UP000192257">
    <property type="component" value="Unassembled WGS sequence"/>
</dbReference>
<dbReference type="GeneID" id="39991644"/>
<reference evidence="1 2" key="1">
    <citation type="submission" date="2017-03" db="EMBL/GenBank/DDBJ databases">
        <title>An alternative strategy for trypanosome survival in the mammalian bloodstream revealed through genome and transcriptome analysis of the ubiquitous bovine parasite Trypanosoma (Megatrypanum) theileri.</title>
        <authorList>
            <person name="Kelly S."/>
            <person name="Ivens A."/>
            <person name="Mott A."/>
            <person name="O'Neill E."/>
            <person name="Emms D."/>
            <person name="Macleod O."/>
            <person name="Voorheis P."/>
            <person name="Matthews J."/>
            <person name="Matthews K."/>
            <person name="Carrington M."/>
        </authorList>
    </citation>
    <scope>NUCLEOTIDE SEQUENCE [LARGE SCALE GENOMIC DNA]</scope>
    <source>
        <strain evidence="1">Edinburgh</strain>
    </source>
</reference>
<dbReference type="RefSeq" id="XP_028876844.1">
    <property type="nucleotide sequence ID" value="XM_029031864.1"/>
</dbReference>
<accession>A0A1X0NE57</accession>
<dbReference type="VEuPathDB" id="TriTrypDB:TM35_001341030"/>
<evidence type="ECO:0000313" key="1">
    <source>
        <dbReference type="EMBL" id="ORC81011.1"/>
    </source>
</evidence>